<dbReference type="STRING" id="414004.CENSYa_0029"/>
<dbReference type="AlphaFoldDB" id="A0RTM0"/>
<sequence>MAEGEGKDKFTGPCNSCGRVRWVYTFDDGKEGWCEECHERGGR</sequence>
<gene>
    <name evidence="1" type="ordered locus">CENSYa_0029</name>
</gene>
<proteinExistence type="predicted"/>
<dbReference type="EnsemblBacteria" id="ABK76680">
    <property type="protein sequence ID" value="ABK76680"/>
    <property type="gene ID" value="CENSYa_0029"/>
</dbReference>
<evidence type="ECO:0000313" key="2">
    <source>
        <dbReference type="Proteomes" id="UP000000758"/>
    </source>
</evidence>
<evidence type="ECO:0000313" key="1">
    <source>
        <dbReference type="EMBL" id="ABK76680.1"/>
    </source>
</evidence>
<accession>A0RTM0</accession>
<dbReference type="EMBL" id="DP000238">
    <property type="protein sequence ID" value="ABK76680.1"/>
    <property type="molecule type" value="Genomic_DNA"/>
</dbReference>
<organism evidence="1 2">
    <name type="scientific">Cenarchaeum symbiosum (strain A)</name>
    <dbReference type="NCBI Taxonomy" id="414004"/>
    <lineage>
        <taxon>Archaea</taxon>
        <taxon>Nitrososphaerota</taxon>
        <taxon>Candidatus Cenarchaeales</taxon>
        <taxon>Candidatus Cenarchaeaceae</taxon>
        <taxon>Candidatus Cenarchaeum</taxon>
    </lineage>
</organism>
<dbReference type="KEGG" id="csy:CENSYa_0029"/>
<name>A0RTM0_CENSY</name>
<dbReference type="Proteomes" id="UP000000758">
    <property type="component" value="Chromosome"/>
</dbReference>
<keyword evidence="2" id="KW-1185">Reference proteome</keyword>
<protein>
    <submittedName>
        <fullName evidence="1">Uncharacterized protein</fullName>
    </submittedName>
</protein>
<reference evidence="1 2" key="1">
    <citation type="journal article" date="2006" name="Proc. Natl. Acad. Sci. U.S.A.">
        <title>Genomic analysis of the uncultivated marine crenarchaeote Cenarchaeum symbiosum.</title>
        <authorList>
            <person name="Hallam S.J."/>
            <person name="Konstantinidis K.T."/>
            <person name="Putnam N."/>
            <person name="Schleper C."/>
            <person name="Watanabe Y."/>
            <person name="Sugahara J."/>
            <person name="Preston C."/>
            <person name="de la Torre J."/>
            <person name="Richardson P.M."/>
            <person name="DeLong E.F."/>
        </authorList>
    </citation>
    <scope>NUCLEOTIDE SEQUENCE [LARGE SCALE GENOMIC DNA]</scope>
    <source>
        <strain evidence="2">A</strain>
    </source>
</reference>
<dbReference type="HOGENOM" id="CLU_3227647_0_0_2"/>